<dbReference type="EMBL" id="WIQZ01000025">
    <property type="protein sequence ID" value="KAF3137605.1"/>
    <property type="molecule type" value="Genomic_DNA"/>
</dbReference>
<name>A0A7C8NBQ5_ORBOL</name>
<comment type="caution">
    <text evidence="2">The sequence shown here is derived from an EMBL/GenBank/DDBJ whole genome shotgun (WGS) entry which is preliminary data.</text>
</comment>
<evidence type="ECO:0000313" key="3">
    <source>
        <dbReference type="EMBL" id="KAF3137605.1"/>
    </source>
</evidence>
<evidence type="ECO:0000313" key="5">
    <source>
        <dbReference type="Proteomes" id="UP000480548"/>
    </source>
</evidence>
<dbReference type="EMBL" id="WIQW01000040">
    <property type="protein sequence ID" value="KAF3095553.1"/>
    <property type="molecule type" value="Genomic_DNA"/>
</dbReference>
<dbReference type="Proteomes" id="UP000475325">
    <property type="component" value="Unassembled WGS sequence"/>
</dbReference>
<accession>A0A7C8NBQ5</accession>
<evidence type="ECO:0000313" key="4">
    <source>
        <dbReference type="Proteomes" id="UP000475325"/>
    </source>
</evidence>
<organism evidence="2 4">
    <name type="scientific">Orbilia oligospora</name>
    <name type="common">Nematode-trapping fungus</name>
    <name type="synonym">Arthrobotrys oligospora</name>
    <dbReference type="NCBI Taxonomy" id="2813651"/>
    <lineage>
        <taxon>Eukaryota</taxon>
        <taxon>Fungi</taxon>
        <taxon>Dikarya</taxon>
        <taxon>Ascomycota</taxon>
        <taxon>Pezizomycotina</taxon>
        <taxon>Orbiliomycetes</taxon>
        <taxon>Orbiliales</taxon>
        <taxon>Orbiliaceae</taxon>
        <taxon>Orbilia</taxon>
    </lineage>
</organism>
<dbReference type="Proteomes" id="UP000480548">
    <property type="component" value="Unassembled WGS sequence"/>
</dbReference>
<sequence>MCWYDLHHHIECGHKFFSPQPSARCKTAKKRSWDLEAEMPCISVKRQSRNRIVHLQMRCTNCVNTGWNPDMPPAPILPQGPKATPSTGDTLGPQGRASKKRKAGPERPNVGPSSKGTGTKRRKVQSVKEKDLLKPR</sequence>
<protein>
    <submittedName>
        <fullName evidence="2">Uncharacterized protein</fullName>
    </submittedName>
</protein>
<proteinExistence type="predicted"/>
<evidence type="ECO:0000256" key="1">
    <source>
        <dbReference type="SAM" id="MobiDB-lite"/>
    </source>
</evidence>
<dbReference type="AlphaFoldDB" id="A0A7C8NBQ5"/>
<gene>
    <name evidence="2" type="ORF">TWF102_007264</name>
    <name evidence="3" type="ORF">TWF703_005030</name>
</gene>
<reference evidence="4 5" key="1">
    <citation type="submission" date="2019-06" db="EMBL/GenBank/DDBJ databases">
        <authorList>
            <person name="Palmer J.M."/>
        </authorList>
    </citation>
    <scope>NUCLEOTIDE SEQUENCE [LARGE SCALE GENOMIC DNA]</scope>
    <source>
        <strain evidence="2 4">TWF102</strain>
        <strain evidence="3 5">TWF703</strain>
    </source>
</reference>
<feature type="compositionally biased region" description="Basic and acidic residues" evidence="1">
    <location>
        <begin position="126"/>
        <end position="136"/>
    </location>
</feature>
<evidence type="ECO:0000313" key="2">
    <source>
        <dbReference type="EMBL" id="KAF3095553.1"/>
    </source>
</evidence>
<feature type="region of interest" description="Disordered" evidence="1">
    <location>
        <begin position="68"/>
        <end position="136"/>
    </location>
</feature>